<feature type="compositionally biased region" description="Basic residues" evidence="1">
    <location>
        <begin position="65"/>
        <end position="77"/>
    </location>
</feature>
<feature type="non-terminal residue" evidence="2">
    <location>
        <position position="77"/>
    </location>
</feature>
<feature type="non-terminal residue" evidence="2">
    <location>
        <position position="1"/>
    </location>
</feature>
<reference evidence="2" key="1">
    <citation type="submission" date="2014-05" db="EMBL/GenBank/DDBJ databases">
        <title>The transcriptome of the halophilic microalga Tetraselmis sp. GSL018 isolated from the Great Salt Lake, Utah.</title>
        <authorList>
            <person name="Jinkerson R.E."/>
            <person name="D'Adamo S."/>
            <person name="Posewitz M.C."/>
        </authorList>
    </citation>
    <scope>NUCLEOTIDE SEQUENCE</scope>
    <source>
        <strain evidence="2">GSL018</strain>
    </source>
</reference>
<evidence type="ECO:0000313" key="2">
    <source>
        <dbReference type="EMBL" id="JAC60700.1"/>
    </source>
</evidence>
<protein>
    <submittedName>
        <fullName evidence="2">Uncharacterized protein</fullName>
    </submittedName>
</protein>
<evidence type="ECO:0000256" key="1">
    <source>
        <dbReference type="SAM" id="MobiDB-lite"/>
    </source>
</evidence>
<sequence>HRSNVRWIAACWQELDPGGRGHTETRFDQVQLHLPGAGACPPARCQLASICGDVRPGAAAVRPGDKRHHVPGRRRDH</sequence>
<proteinExistence type="predicted"/>
<gene>
    <name evidence="2" type="ORF">TSPGSL018_28234</name>
</gene>
<dbReference type="AlphaFoldDB" id="A0A061QQI2"/>
<feature type="region of interest" description="Disordered" evidence="1">
    <location>
        <begin position="58"/>
        <end position="77"/>
    </location>
</feature>
<name>A0A061QQI2_9CHLO</name>
<accession>A0A061QQI2</accession>
<organism evidence="2">
    <name type="scientific">Tetraselmis sp. GSL018</name>
    <dbReference type="NCBI Taxonomy" id="582737"/>
    <lineage>
        <taxon>Eukaryota</taxon>
        <taxon>Viridiplantae</taxon>
        <taxon>Chlorophyta</taxon>
        <taxon>core chlorophytes</taxon>
        <taxon>Chlorodendrophyceae</taxon>
        <taxon>Chlorodendrales</taxon>
        <taxon>Chlorodendraceae</taxon>
        <taxon>Tetraselmis</taxon>
    </lineage>
</organism>
<dbReference type="EMBL" id="GBEZ01026519">
    <property type="protein sequence ID" value="JAC60700.1"/>
    <property type="molecule type" value="Transcribed_RNA"/>
</dbReference>